<dbReference type="InterPro" id="IPR000014">
    <property type="entry name" value="PAS"/>
</dbReference>
<feature type="coiled-coil region" evidence="8">
    <location>
        <begin position="316"/>
        <end position="346"/>
    </location>
</feature>
<dbReference type="GO" id="GO:0000155">
    <property type="term" value="F:phosphorelay sensor kinase activity"/>
    <property type="evidence" value="ECO:0007669"/>
    <property type="project" value="InterPro"/>
</dbReference>
<dbReference type="InterPro" id="IPR000700">
    <property type="entry name" value="PAS-assoc_C"/>
</dbReference>
<dbReference type="GO" id="GO:0005524">
    <property type="term" value="F:ATP binding"/>
    <property type="evidence" value="ECO:0007669"/>
    <property type="project" value="UniProtKB-KW"/>
</dbReference>
<dbReference type="PANTHER" id="PTHR43065:SF46">
    <property type="entry name" value="C4-DICARBOXYLATE TRANSPORT SENSOR PROTEIN DCTB"/>
    <property type="match status" value="1"/>
</dbReference>
<dbReference type="CDD" id="cd00082">
    <property type="entry name" value="HisKA"/>
    <property type="match status" value="1"/>
</dbReference>
<dbReference type="PROSITE" id="PS50112">
    <property type="entry name" value="PAS"/>
    <property type="match status" value="1"/>
</dbReference>
<evidence type="ECO:0000313" key="13">
    <source>
        <dbReference type="Proteomes" id="UP000826725"/>
    </source>
</evidence>
<dbReference type="PROSITE" id="PS50113">
    <property type="entry name" value="PAC"/>
    <property type="match status" value="1"/>
</dbReference>
<evidence type="ECO:0000256" key="5">
    <source>
        <dbReference type="ARBA" id="ARBA00022777"/>
    </source>
</evidence>
<dbReference type="SMART" id="SM00388">
    <property type="entry name" value="HisKA"/>
    <property type="match status" value="1"/>
</dbReference>
<evidence type="ECO:0000256" key="4">
    <source>
        <dbReference type="ARBA" id="ARBA00022741"/>
    </source>
</evidence>
<dbReference type="EC" id="2.7.13.3" evidence="2"/>
<keyword evidence="5" id="KW-0418">Kinase</keyword>
<dbReference type="PANTHER" id="PTHR43065">
    <property type="entry name" value="SENSOR HISTIDINE KINASE"/>
    <property type="match status" value="1"/>
</dbReference>
<feature type="transmembrane region" description="Helical" evidence="9">
    <location>
        <begin position="135"/>
        <end position="155"/>
    </location>
</feature>
<dbReference type="SMART" id="SM00091">
    <property type="entry name" value="PAS"/>
    <property type="match status" value="1"/>
</dbReference>
<evidence type="ECO:0000259" key="11">
    <source>
        <dbReference type="PROSITE" id="PS50113"/>
    </source>
</evidence>
<evidence type="ECO:0000256" key="3">
    <source>
        <dbReference type="ARBA" id="ARBA00022679"/>
    </source>
</evidence>
<dbReference type="InterPro" id="IPR003661">
    <property type="entry name" value="HisK_dim/P_dom"/>
</dbReference>
<keyword evidence="8" id="KW-0175">Coiled coil</keyword>
<dbReference type="NCBIfam" id="TIGR00229">
    <property type="entry name" value="sensory_box"/>
    <property type="match status" value="1"/>
</dbReference>
<accession>A0A8D5FIR7</accession>
<evidence type="ECO:0000259" key="10">
    <source>
        <dbReference type="PROSITE" id="PS50112"/>
    </source>
</evidence>
<feature type="coiled-coil region" evidence="8">
    <location>
        <begin position="183"/>
        <end position="210"/>
    </location>
</feature>
<dbReference type="CDD" id="cd00130">
    <property type="entry name" value="PAS"/>
    <property type="match status" value="1"/>
</dbReference>
<gene>
    <name evidence="12" type="ORF">DGMP_28210</name>
</gene>
<dbReference type="Pfam" id="PF00512">
    <property type="entry name" value="HisKA"/>
    <property type="match status" value="1"/>
</dbReference>
<proteinExistence type="predicted"/>
<evidence type="ECO:0000256" key="9">
    <source>
        <dbReference type="SAM" id="Phobius"/>
    </source>
</evidence>
<keyword evidence="9" id="KW-0472">Membrane</keyword>
<keyword evidence="7" id="KW-0902">Two-component regulatory system</keyword>
<keyword evidence="13" id="KW-1185">Reference proteome</keyword>
<dbReference type="SMART" id="SM00086">
    <property type="entry name" value="PAC"/>
    <property type="match status" value="1"/>
</dbReference>
<dbReference type="KEGG" id="dbk:DGMP_28210"/>
<reference evidence="12" key="1">
    <citation type="submission" date="2020-09" db="EMBL/GenBank/DDBJ databases">
        <title>Desulfogranum mesoprofundum gen. nov., sp. nov., a novel mesophilic, sulfate-reducing chemolithoautotroph isolated from a deep-sea hydrothermal vent chimney in the Suiyo Seamount.</title>
        <authorList>
            <person name="Hashimoto Y."/>
            <person name="Nakagawa S."/>
        </authorList>
    </citation>
    <scope>NUCLEOTIDE SEQUENCE</scope>
    <source>
        <strain evidence="12">KT2</strain>
    </source>
</reference>
<keyword evidence="6" id="KW-0067">ATP-binding</keyword>
<evidence type="ECO:0000256" key="7">
    <source>
        <dbReference type="ARBA" id="ARBA00023012"/>
    </source>
</evidence>
<keyword evidence="3" id="KW-0808">Transferase</keyword>
<protein>
    <recommendedName>
        <fullName evidence="2">histidine kinase</fullName>
        <ecNumber evidence="2">2.7.13.3</ecNumber>
    </recommendedName>
</protein>
<organism evidence="12 13">
    <name type="scientific">Desulfomarina profundi</name>
    <dbReference type="NCBI Taxonomy" id="2772557"/>
    <lineage>
        <taxon>Bacteria</taxon>
        <taxon>Pseudomonadati</taxon>
        <taxon>Thermodesulfobacteriota</taxon>
        <taxon>Desulfobulbia</taxon>
        <taxon>Desulfobulbales</taxon>
        <taxon>Desulfobulbaceae</taxon>
        <taxon>Desulfomarina</taxon>
    </lineage>
</organism>
<name>A0A8D5FIR7_9BACT</name>
<evidence type="ECO:0000256" key="2">
    <source>
        <dbReference type="ARBA" id="ARBA00012438"/>
    </source>
</evidence>
<evidence type="ECO:0000256" key="6">
    <source>
        <dbReference type="ARBA" id="ARBA00022840"/>
    </source>
</evidence>
<evidence type="ECO:0000256" key="1">
    <source>
        <dbReference type="ARBA" id="ARBA00000085"/>
    </source>
</evidence>
<dbReference type="RefSeq" id="WP_228854522.1">
    <property type="nucleotide sequence ID" value="NZ_AP024086.1"/>
</dbReference>
<keyword evidence="9" id="KW-0812">Transmembrane</keyword>
<feature type="domain" description="PAC" evidence="11">
    <location>
        <begin position="280"/>
        <end position="332"/>
    </location>
</feature>
<evidence type="ECO:0000313" key="12">
    <source>
        <dbReference type="EMBL" id="BCL62128.1"/>
    </source>
</evidence>
<feature type="transmembrane region" description="Helical" evidence="9">
    <location>
        <begin position="12"/>
        <end position="29"/>
    </location>
</feature>
<dbReference type="Proteomes" id="UP000826725">
    <property type="component" value="Chromosome"/>
</dbReference>
<dbReference type="InterPro" id="IPR001610">
    <property type="entry name" value="PAC"/>
</dbReference>
<evidence type="ECO:0000256" key="8">
    <source>
        <dbReference type="SAM" id="Coils"/>
    </source>
</evidence>
<keyword evidence="9" id="KW-1133">Transmembrane helix</keyword>
<dbReference type="Pfam" id="PF13426">
    <property type="entry name" value="PAS_9"/>
    <property type="match status" value="1"/>
</dbReference>
<dbReference type="AlphaFoldDB" id="A0A8D5FIR7"/>
<sequence length="433" mass="50044">MNIAEHHTKLPIWAMGLLTILFCVFTLSYEKYVSEQAQEKLDQHARIIADDLWNFNFNGAIEYLKLAADSNHYEKLAVISHNGELFQEISTSFPTPLESILIRIHLTSRVILVSQIVYNNNIIGWIEAVWIPETLYTHLFVFIFFQMILLAVLLYSRIVGEKVKLEHMVNERTNELTRSNSILKKQIEERIHAEEALRKSEEKYRFLAENIEDVIWTLNTDFQYSYVSPVAEKMYGWKPKELVGSEMDKILVPTSCTVFRQFLKEINVFEKNDFNPPQPAILELEIKHKNGSTIWCEVTISFLFDDISGFTGTMWVARNITERRIAQREREELQEKLERSKKMESLGLLAGGVAHDLNNVLSGIVSYPDLILLDINQDSPLRERIETIRDSGIKAAEIVNDLLTLTRRGVFSTQVLNLNTLVKEYISSQNTGR</sequence>
<dbReference type="EMBL" id="AP024086">
    <property type="protein sequence ID" value="BCL62128.1"/>
    <property type="molecule type" value="Genomic_DNA"/>
</dbReference>
<keyword evidence="4" id="KW-0547">Nucleotide-binding</keyword>
<comment type="catalytic activity">
    <reaction evidence="1">
        <text>ATP + protein L-histidine = ADP + protein N-phospho-L-histidine.</text>
        <dbReference type="EC" id="2.7.13.3"/>
    </reaction>
</comment>
<feature type="domain" description="PAS" evidence="10">
    <location>
        <begin position="200"/>
        <end position="244"/>
    </location>
</feature>